<dbReference type="InterPro" id="IPR045090">
    <property type="entry name" value="Pept_M3A_M3B"/>
</dbReference>
<dbReference type="EMBL" id="JAGSOJ010000004">
    <property type="protein sequence ID" value="MCM1991819.1"/>
    <property type="molecule type" value="Genomic_DNA"/>
</dbReference>
<evidence type="ECO:0000259" key="9">
    <source>
        <dbReference type="Pfam" id="PF08439"/>
    </source>
</evidence>
<dbReference type="InterPro" id="IPR013647">
    <property type="entry name" value="OligopepF_N_dom"/>
</dbReference>
<evidence type="ECO:0000259" key="8">
    <source>
        <dbReference type="Pfam" id="PF01432"/>
    </source>
</evidence>
<dbReference type="SUPFAM" id="SSF55486">
    <property type="entry name" value="Metalloproteases ('zincins'), catalytic domain"/>
    <property type="match status" value="1"/>
</dbReference>
<evidence type="ECO:0000256" key="3">
    <source>
        <dbReference type="ARBA" id="ARBA00022801"/>
    </source>
</evidence>
<dbReference type="InterPro" id="IPR004438">
    <property type="entry name" value="Peptidase_M3B"/>
</dbReference>
<dbReference type="EC" id="3.4.24.-" evidence="6"/>
<evidence type="ECO:0000313" key="10">
    <source>
        <dbReference type="EMBL" id="MCM1991819.1"/>
    </source>
</evidence>
<evidence type="ECO:0000256" key="5">
    <source>
        <dbReference type="ARBA" id="ARBA00023049"/>
    </source>
</evidence>
<reference evidence="10" key="2">
    <citation type="submission" date="2021-04" db="EMBL/GenBank/DDBJ databases">
        <authorList>
            <person name="Dong X."/>
        </authorList>
    </citation>
    <scope>NUCLEOTIDE SEQUENCE</scope>
    <source>
        <strain evidence="10">ZWT</strain>
    </source>
</reference>
<comment type="function">
    <text evidence="6">Has oligopeptidase activity and degrades a variety of small bioactive peptides.</text>
</comment>
<name>A0A9J6P5G4_9CLOT</name>
<comment type="cofactor">
    <cofactor evidence="6">
        <name>Zn(2+)</name>
        <dbReference type="ChEBI" id="CHEBI:29105"/>
    </cofactor>
    <text evidence="6">Binds 1 zinc ion.</text>
</comment>
<evidence type="ECO:0000256" key="6">
    <source>
        <dbReference type="RuleBase" id="RU368091"/>
    </source>
</evidence>
<feature type="domain" description="Oligopeptidase F N-terminal" evidence="9">
    <location>
        <begin position="155"/>
        <end position="222"/>
    </location>
</feature>
<dbReference type="RefSeq" id="WP_250860955.1">
    <property type="nucleotide sequence ID" value="NZ_JAGSOJ010000004.1"/>
</dbReference>
<keyword evidence="4 6" id="KW-0862">Zinc</keyword>
<evidence type="ECO:0000256" key="2">
    <source>
        <dbReference type="ARBA" id="ARBA00022723"/>
    </source>
</evidence>
<dbReference type="Pfam" id="PF08439">
    <property type="entry name" value="Peptidase_M3_N"/>
    <property type="match status" value="1"/>
</dbReference>
<keyword evidence="1 6" id="KW-0645">Protease</keyword>
<comment type="similarity">
    <text evidence="6">Belongs to the peptidase M3B family.</text>
</comment>
<comment type="caution">
    <text evidence="10">The sequence shown here is derived from an EMBL/GenBank/DDBJ whole genome shotgun (WGS) entry which is preliminary data.</text>
</comment>
<organism evidence="10 11">
    <name type="scientific">Oceanirhabdus seepicola</name>
    <dbReference type="NCBI Taxonomy" id="2828781"/>
    <lineage>
        <taxon>Bacteria</taxon>
        <taxon>Bacillati</taxon>
        <taxon>Bacillota</taxon>
        <taxon>Clostridia</taxon>
        <taxon>Eubacteriales</taxon>
        <taxon>Clostridiaceae</taxon>
        <taxon>Oceanirhabdus</taxon>
    </lineage>
</organism>
<evidence type="ECO:0000313" key="11">
    <source>
        <dbReference type="Proteomes" id="UP001056429"/>
    </source>
</evidence>
<dbReference type="Gene3D" id="1.10.287.830">
    <property type="entry name" value="putative peptidase helix hairpin domain like"/>
    <property type="match status" value="1"/>
</dbReference>
<dbReference type="Pfam" id="PF01432">
    <property type="entry name" value="Peptidase_M3"/>
    <property type="match status" value="1"/>
</dbReference>
<sequence length="644" mass="73894">MRKSIMAKILAATLSFTLVYGQVSAFALVGDNAVKVEAKKDVNETLHRKDASDKYKWDLTDFYENEESFNKDIKEIEDVLLPKLSSYKGKLDNAKTVKEYFDFDSEVSSKLIKAYRYASLQVKLDQTNAKAQELMGIAVNTWGKYSQAINFERPELLALPEKSQKALRDDKTLEGYHQYLDELIKSTEHILSEEEEKILSLASETMGTPNDVFDNVMYGDYKYPVIEDKDGNKIELNSVEYKKIMEGKDRELRKKAREAKLESYKNINNTLSATYLGEMKKNIFLAEARGYNSAQEASMSAESIPTEVYDNLVNSINENIKYLHKYYEIRKNYFGFDEMHGYDLSLPLVEDYKMEFTYEEAVDMITKALAPLGEQYVKDFKNGIDNRWVDVYRDDHKYTGAFSTGAYGMHPVVLMNFKNDLDSALTLAHEMGHALNTYYSNNNQNAYNAGYPIFTAEVASTANELLVMDYLIKNAKNDEEKLYLVNMQLQNIEGTMYTQTMFAEFEKTTHEMLESGEPVSAKKLNEIWLDLSKKYDGESVTIDELSSYNWARIPHFYMNFYVYKYSTSMSASFELVNNILANKEGAVDKYLEFLGAGGSEYPIETLKNAGVDMSSSAPIDNILKYYGDLLDQYEELLNKVKENK</sequence>
<feature type="signal peptide" evidence="7">
    <location>
        <begin position="1"/>
        <end position="25"/>
    </location>
</feature>
<dbReference type="NCBIfam" id="TIGR00181">
    <property type="entry name" value="pepF"/>
    <property type="match status" value="1"/>
</dbReference>
<protein>
    <recommendedName>
        <fullName evidence="6">Oligopeptidase F</fullName>
        <ecNumber evidence="6">3.4.24.-</ecNumber>
    </recommendedName>
</protein>
<evidence type="ECO:0000256" key="4">
    <source>
        <dbReference type="ARBA" id="ARBA00022833"/>
    </source>
</evidence>
<dbReference type="Gene3D" id="1.20.140.70">
    <property type="entry name" value="Oligopeptidase f, N-terminal domain"/>
    <property type="match status" value="1"/>
</dbReference>
<dbReference type="Gene3D" id="1.10.1370.20">
    <property type="entry name" value="Oligoendopeptidase f, C-terminal domain"/>
    <property type="match status" value="1"/>
</dbReference>
<proteinExistence type="inferred from homology"/>
<dbReference type="GO" id="GO:0006508">
    <property type="term" value="P:proteolysis"/>
    <property type="evidence" value="ECO:0007669"/>
    <property type="project" value="UniProtKB-KW"/>
</dbReference>
<keyword evidence="11" id="KW-1185">Reference proteome</keyword>
<dbReference type="AlphaFoldDB" id="A0A9J6P5G4"/>
<dbReference type="GO" id="GO:0004222">
    <property type="term" value="F:metalloendopeptidase activity"/>
    <property type="evidence" value="ECO:0007669"/>
    <property type="project" value="UniProtKB-UniRule"/>
</dbReference>
<keyword evidence="2 6" id="KW-0479">Metal-binding</keyword>
<evidence type="ECO:0000256" key="1">
    <source>
        <dbReference type="ARBA" id="ARBA00022670"/>
    </source>
</evidence>
<dbReference type="PANTHER" id="PTHR11804">
    <property type="entry name" value="PROTEASE M3 THIMET OLIGOPEPTIDASE-RELATED"/>
    <property type="match status" value="1"/>
</dbReference>
<gene>
    <name evidence="10" type="primary">pepF</name>
    <name evidence="10" type="ORF">KDK92_18935</name>
</gene>
<keyword evidence="7" id="KW-0732">Signal</keyword>
<dbReference type="GO" id="GO:0006518">
    <property type="term" value="P:peptide metabolic process"/>
    <property type="evidence" value="ECO:0007669"/>
    <property type="project" value="TreeGrafter"/>
</dbReference>
<dbReference type="InterPro" id="IPR001567">
    <property type="entry name" value="Pept_M3A_M3B_dom"/>
</dbReference>
<dbReference type="GO" id="GO:0046872">
    <property type="term" value="F:metal ion binding"/>
    <property type="evidence" value="ECO:0007669"/>
    <property type="project" value="UniProtKB-UniRule"/>
</dbReference>
<dbReference type="InterPro" id="IPR042088">
    <property type="entry name" value="OligoPept_F_C"/>
</dbReference>
<dbReference type="PANTHER" id="PTHR11804:SF84">
    <property type="entry name" value="SACCHAROLYSIN"/>
    <property type="match status" value="1"/>
</dbReference>
<accession>A0A9J6P5G4</accession>
<evidence type="ECO:0000256" key="7">
    <source>
        <dbReference type="SAM" id="SignalP"/>
    </source>
</evidence>
<dbReference type="CDD" id="cd09608">
    <property type="entry name" value="M3B_PepF"/>
    <property type="match status" value="1"/>
</dbReference>
<keyword evidence="5 6" id="KW-0482">Metalloprotease</keyword>
<dbReference type="Proteomes" id="UP001056429">
    <property type="component" value="Unassembled WGS sequence"/>
</dbReference>
<reference evidence="10" key="1">
    <citation type="journal article" date="2021" name="mSystems">
        <title>Bacteria and Archaea Synergistically Convert Glycine Betaine to Biogenic Methane in the Formosa Cold Seep of the South China Sea.</title>
        <authorList>
            <person name="Li L."/>
            <person name="Zhang W."/>
            <person name="Zhang S."/>
            <person name="Song L."/>
            <person name="Sun Q."/>
            <person name="Zhang H."/>
            <person name="Xiang H."/>
            <person name="Dong X."/>
        </authorList>
    </citation>
    <scope>NUCLEOTIDE SEQUENCE</scope>
    <source>
        <strain evidence="10">ZWT</strain>
    </source>
</reference>
<feature type="chain" id="PRO_5039907662" description="Oligopeptidase F" evidence="7">
    <location>
        <begin position="26"/>
        <end position="644"/>
    </location>
</feature>
<keyword evidence="3 6" id="KW-0378">Hydrolase</keyword>
<feature type="domain" description="Peptidase M3A/M3B catalytic" evidence="8">
    <location>
        <begin position="245"/>
        <end position="622"/>
    </location>
</feature>